<evidence type="ECO:0000313" key="3">
    <source>
        <dbReference type="Proteomes" id="UP000010478"/>
    </source>
</evidence>
<dbReference type="EMBL" id="CP003614">
    <property type="protein sequence ID" value="AFZ05740.1"/>
    <property type="molecule type" value="Genomic_DNA"/>
</dbReference>
<dbReference type="RefSeq" id="WP_015175064.1">
    <property type="nucleotide sequence ID" value="NC_019729.1"/>
</dbReference>
<evidence type="ECO:0000256" key="1">
    <source>
        <dbReference type="SAM" id="MobiDB-lite"/>
    </source>
</evidence>
<proteinExistence type="predicted"/>
<keyword evidence="3" id="KW-1185">Reference proteome</keyword>
<gene>
    <name evidence="2" type="ORF">Osc7112_1193</name>
</gene>
<reference evidence="2 3" key="1">
    <citation type="submission" date="2012-05" db="EMBL/GenBank/DDBJ databases">
        <title>Finished chromosome of genome of Oscillatoria sp. PCC 7112.</title>
        <authorList>
            <consortium name="US DOE Joint Genome Institute"/>
            <person name="Gugger M."/>
            <person name="Coursin T."/>
            <person name="Rippka R."/>
            <person name="Tandeau De Marsac N."/>
            <person name="Huntemann M."/>
            <person name="Wei C.-L."/>
            <person name="Han J."/>
            <person name="Detter J.C."/>
            <person name="Han C."/>
            <person name="Tapia R."/>
            <person name="Davenport K."/>
            <person name="Daligault H."/>
            <person name="Erkkila T."/>
            <person name="Gu W."/>
            <person name="Munk A.C.C."/>
            <person name="Teshima H."/>
            <person name="Xu Y."/>
            <person name="Chain P."/>
            <person name="Chen A."/>
            <person name="Krypides N."/>
            <person name="Mavromatis K."/>
            <person name="Markowitz V."/>
            <person name="Szeto E."/>
            <person name="Ivanova N."/>
            <person name="Mikhailova N."/>
            <person name="Ovchinnikova G."/>
            <person name="Pagani I."/>
            <person name="Pati A."/>
            <person name="Goodwin L."/>
            <person name="Peters L."/>
            <person name="Pitluck S."/>
            <person name="Woyke T."/>
            <person name="Kerfeld C."/>
        </authorList>
    </citation>
    <scope>NUCLEOTIDE SEQUENCE [LARGE SCALE GENOMIC DNA]</scope>
    <source>
        <strain evidence="2 3">PCC 7112</strain>
    </source>
</reference>
<feature type="region of interest" description="Disordered" evidence="1">
    <location>
        <begin position="22"/>
        <end position="53"/>
    </location>
</feature>
<name>K9VEQ3_9CYAN</name>
<protein>
    <submittedName>
        <fullName evidence="2">Uncharacterized protein</fullName>
    </submittedName>
</protein>
<dbReference type="KEGG" id="oni:Osc7112_1193"/>
<organism evidence="2 3">
    <name type="scientific">Phormidium nigroviride PCC 7112</name>
    <dbReference type="NCBI Taxonomy" id="179408"/>
    <lineage>
        <taxon>Bacteria</taxon>
        <taxon>Bacillati</taxon>
        <taxon>Cyanobacteriota</taxon>
        <taxon>Cyanophyceae</taxon>
        <taxon>Oscillatoriophycideae</taxon>
        <taxon>Oscillatoriales</taxon>
        <taxon>Oscillatoriaceae</taxon>
        <taxon>Phormidium</taxon>
    </lineage>
</organism>
<dbReference type="HOGENOM" id="CLU_3064192_0_0_3"/>
<dbReference type="STRING" id="179408.Osc7112_1193"/>
<evidence type="ECO:0000313" key="2">
    <source>
        <dbReference type="EMBL" id="AFZ05740.1"/>
    </source>
</evidence>
<accession>K9VEQ3</accession>
<feature type="compositionally biased region" description="Polar residues" evidence="1">
    <location>
        <begin position="33"/>
        <end position="43"/>
    </location>
</feature>
<dbReference type="Proteomes" id="UP000010478">
    <property type="component" value="Chromosome"/>
</dbReference>
<dbReference type="AlphaFoldDB" id="K9VEQ3"/>
<sequence>MGMGFRGKLRYDRAIGLAASGRSHDLGLPAKTPPSSLTENCPSEATDIKKILK</sequence>